<organism evidence="1 2">
    <name type="scientific">Gymnopus androsaceus JB14</name>
    <dbReference type="NCBI Taxonomy" id="1447944"/>
    <lineage>
        <taxon>Eukaryota</taxon>
        <taxon>Fungi</taxon>
        <taxon>Dikarya</taxon>
        <taxon>Basidiomycota</taxon>
        <taxon>Agaricomycotina</taxon>
        <taxon>Agaricomycetes</taxon>
        <taxon>Agaricomycetidae</taxon>
        <taxon>Agaricales</taxon>
        <taxon>Marasmiineae</taxon>
        <taxon>Omphalotaceae</taxon>
        <taxon>Gymnopus</taxon>
    </lineage>
</organism>
<sequence length="180" mass="20916">MSISYLLNVMSCYLTLLSNFNLNTMADKYYKVAFICQAFIKKGEIGWQTKDKTNESVTSVAFYGASFYKPWFSIVVNVLASGGINGYKFYQHLNKDQKEICKSETIQTVLTCPTRAWPQENFSHWIIAICIGPCCRQTGYLIATEWVFIQDKEARDKHKKEYQKERNWMTKAKAKEQKLV</sequence>
<gene>
    <name evidence="1" type="ORF">BT96DRAFT_945953</name>
</gene>
<protein>
    <submittedName>
        <fullName evidence="1">Uncharacterized protein</fullName>
    </submittedName>
</protein>
<dbReference type="EMBL" id="ML769650">
    <property type="protein sequence ID" value="KAE9390683.1"/>
    <property type="molecule type" value="Genomic_DNA"/>
</dbReference>
<evidence type="ECO:0000313" key="1">
    <source>
        <dbReference type="EMBL" id="KAE9390683.1"/>
    </source>
</evidence>
<dbReference type="Proteomes" id="UP000799118">
    <property type="component" value="Unassembled WGS sequence"/>
</dbReference>
<name>A0A6A4GZ04_9AGAR</name>
<dbReference type="OrthoDB" id="3059835at2759"/>
<evidence type="ECO:0000313" key="2">
    <source>
        <dbReference type="Proteomes" id="UP000799118"/>
    </source>
</evidence>
<dbReference type="AlphaFoldDB" id="A0A6A4GZ04"/>
<keyword evidence="2" id="KW-1185">Reference proteome</keyword>
<accession>A0A6A4GZ04</accession>
<reference evidence="1" key="1">
    <citation type="journal article" date="2019" name="Environ. Microbiol.">
        <title>Fungal ecological strategies reflected in gene transcription - a case study of two litter decomposers.</title>
        <authorList>
            <person name="Barbi F."/>
            <person name="Kohler A."/>
            <person name="Barry K."/>
            <person name="Baskaran P."/>
            <person name="Daum C."/>
            <person name="Fauchery L."/>
            <person name="Ihrmark K."/>
            <person name="Kuo A."/>
            <person name="LaButti K."/>
            <person name="Lipzen A."/>
            <person name="Morin E."/>
            <person name="Grigoriev I.V."/>
            <person name="Henrissat B."/>
            <person name="Lindahl B."/>
            <person name="Martin F."/>
        </authorList>
    </citation>
    <scope>NUCLEOTIDE SEQUENCE</scope>
    <source>
        <strain evidence="1">JB14</strain>
    </source>
</reference>
<proteinExistence type="predicted"/>